<feature type="region of interest" description="Disordered" evidence="1">
    <location>
        <begin position="129"/>
        <end position="196"/>
    </location>
</feature>
<feature type="compositionally biased region" description="Polar residues" evidence="1">
    <location>
        <begin position="47"/>
        <end position="62"/>
    </location>
</feature>
<evidence type="ECO:0000313" key="3">
    <source>
        <dbReference type="Proteomes" id="UP000828390"/>
    </source>
</evidence>
<feature type="region of interest" description="Disordered" evidence="1">
    <location>
        <begin position="47"/>
        <end position="72"/>
    </location>
</feature>
<evidence type="ECO:0000256" key="1">
    <source>
        <dbReference type="SAM" id="MobiDB-lite"/>
    </source>
</evidence>
<dbReference type="AlphaFoldDB" id="A0A9D4QN03"/>
<reference evidence="2" key="2">
    <citation type="submission" date="2020-11" db="EMBL/GenBank/DDBJ databases">
        <authorList>
            <person name="McCartney M.A."/>
            <person name="Auch B."/>
            <person name="Kono T."/>
            <person name="Mallez S."/>
            <person name="Becker A."/>
            <person name="Gohl D.M."/>
            <person name="Silverstein K.A.T."/>
            <person name="Koren S."/>
            <person name="Bechman K.B."/>
            <person name="Herman A."/>
            <person name="Abrahante J.E."/>
            <person name="Garbe J."/>
        </authorList>
    </citation>
    <scope>NUCLEOTIDE SEQUENCE</scope>
    <source>
        <strain evidence="2">Duluth1</strain>
        <tissue evidence="2">Whole animal</tissue>
    </source>
</reference>
<name>A0A9D4QN03_DREPO</name>
<reference evidence="2" key="1">
    <citation type="journal article" date="2019" name="bioRxiv">
        <title>The Genome of the Zebra Mussel, Dreissena polymorpha: A Resource for Invasive Species Research.</title>
        <authorList>
            <person name="McCartney M.A."/>
            <person name="Auch B."/>
            <person name="Kono T."/>
            <person name="Mallez S."/>
            <person name="Zhang Y."/>
            <person name="Obille A."/>
            <person name="Becker A."/>
            <person name="Abrahante J.E."/>
            <person name="Garbe J."/>
            <person name="Badalamenti J.P."/>
            <person name="Herman A."/>
            <person name="Mangelson H."/>
            <person name="Liachko I."/>
            <person name="Sullivan S."/>
            <person name="Sone E.D."/>
            <person name="Koren S."/>
            <person name="Silverstein K.A.T."/>
            <person name="Beckman K.B."/>
            <person name="Gohl D.M."/>
        </authorList>
    </citation>
    <scope>NUCLEOTIDE SEQUENCE</scope>
    <source>
        <strain evidence="2">Duluth1</strain>
        <tissue evidence="2">Whole animal</tissue>
    </source>
</reference>
<feature type="compositionally biased region" description="Polar residues" evidence="1">
    <location>
        <begin position="156"/>
        <end position="167"/>
    </location>
</feature>
<dbReference type="EMBL" id="JAIWYP010000004">
    <property type="protein sequence ID" value="KAH3836070.1"/>
    <property type="molecule type" value="Genomic_DNA"/>
</dbReference>
<comment type="caution">
    <text evidence="2">The sequence shown here is derived from an EMBL/GenBank/DDBJ whole genome shotgun (WGS) entry which is preliminary data.</text>
</comment>
<dbReference type="Gene3D" id="2.60.120.290">
    <property type="entry name" value="Spermadhesin, CUB domain"/>
    <property type="match status" value="1"/>
</dbReference>
<protein>
    <recommendedName>
        <fullName evidence="4">CUB domain-containing protein</fullName>
    </recommendedName>
</protein>
<sequence length="314" mass="32692">MICLLNTKTELKLNEALPIRLKFFSDGYITRRGFNISVELSDATVQTPINGSPSTNSSTQSHTIQQNYTTTSQTTSSNIAVSSISVSAYATSSYTSLKPISTAKSTATSIPTVKTYVNNQTTIFVTGIESKTPGTGSLTSPVENTATNTLTTDNAPSASTSSTYTEMSKSDTKYPSIKSDSTAEPSTTASVSSRSTSVKPTTVLTTILSTLLKASSTVSSSVSALPQSVPTHSTASVTLPSSMSSTNPISASGNSCSKSEHALVLKESAGIITSPEFKNSKTYAPNSNCSWIISAGANKVLISCVAVLFTSSKC</sequence>
<keyword evidence="3" id="KW-1185">Reference proteome</keyword>
<evidence type="ECO:0000313" key="2">
    <source>
        <dbReference type="EMBL" id="KAH3836070.1"/>
    </source>
</evidence>
<feature type="region of interest" description="Disordered" evidence="1">
    <location>
        <begin position="223"/>
        <end position="243"/>
    </location>
</feature>
<feature type="compositionally biased region" description="Low complexity" evidence="1">
    <location>
        <begin position="186"/>
        <end position="196"/>
    </location>
</feature>
<feature type="compositionally biased region" description="Low complexity" evidence="1">
    <location>
        <begin position="144"/>
        <end position="155"/>
    </location>
</feature>
<feature type="compositionally biased region" description="Polar residues" evidence="1">
    <location>
        <begin position="132"/>
        <end position="143"/>
    </location>
</feature>
<organism evidence="2 3">
    <name type="scientific">Dreissena polymorpha</name>
    <name type="common">Zebra mussel</name>
    <name type="synonym">Mytilus polymorpha</name>
    <dbReference type="NCBI Taxonomy" id="45954"/>
    <lineage>
        <taxon>Eukaryota</taxon>
        <taxon>Metazoa</taxon>
        <taxon>Spiralia</taxon>
        <taxon>Lophotrochozoa</taxon>
        <taxon>Mollusca</taxon>
        <taxon>Bivalvia</taxon>
        <taxon>Autobranchia</taxon>
        <taxon>Heteroconchia</taxon>
        <taxon>Euheterodonta</taxon>
        <taxon>Imparidentia</taxon>
        <taxon>Neoheterodontei</taxon>
        <taxon>Myida</taxon>
        <taxon>Dreissenoidea</taxon>
        <taxon>Dreissenidae</taxon>
        <taxon>Dreissena</taxon>
    </lineage>
</organism>
<dbReference type="InterPro" id="IPR035914">
    <property type="entry name" value="Sperma_CUB_dom_sf"/>
</dbReference>
<accession>A0A9D4QN03</accession>
<dbReference type="SUPFAM" id="SSF49854">
    <property type="entry name" value="Spermadhesin, CUB domain"/>
    <property type="match status" value="1"/>
</dbReference>
<feature type="compositionally biased region" description="Polar residues" evidence="1">
    <location>
        <begin position="226"/>
        <end position="243"/>
    </location>
</feature>
<feature type="compositionally biased region" description="Low complexity" evidence="1">
    <location>
        <begin position="63"/>
        <end position="72"/>
    </location>
</feature>
<gene>
    <name evidence="2" type="ORF">DPMN_109439</name>
</gene>
<dbReference type="Proteomes" id="UP000828390">
    <property type="component" value="Unassembled WGS sequence"/>
</dbReference>
<proteinExistence type="predicted"/>
<evidence type="ECO:0008006" key="4">
    <source>
        <dbReference type="Google" id="ProtNLM"/>
    </source>
</evidence>